<dbReference type="RefSeq" id="WP_072893068.1">
    <property type="nucleotide sequence ID" value="NZ_FQWZ01000001.1"/>
</dbReference>
<reference evidence="1 2" key="1">
    <citation type="submission" date="2016-11" db="EMBL/GenBank/DDBJ databases">
        <authorList>
            <person name="Jaros S."/>
            <person name="Januszkiewicz K."/>
            <person name="Wedrychowicz H."/>
        </authorList>
    </citation>
    <scope>NUCLEOTIDE SEQUENCE [LARGE SCALE GENOMIC DNA]</scope>
    <source>
        <strain evidence="1 2">CGMCC 1.7049</strain>
    </source>
</reference>
<evidence type="ECO:0000313" key="2">
    <source>
        <dbReference type="Proteomes" id="UP000199758"/>
    </source>
</evidence>
<sequence length="391" mass="42228">MTGVAQQGLFADAGDGDVVSPHRIAEAVDALRLQHGELDALALLCRLGWSECVPPLRRWPRDVAAALTALRHAQHYAAQQGLQPTVPSPRPPGWPVALSPAERELSERCRTTMRRPAVAAQFDLFGDNAGVAAEADTRRALMAGDAKAARTALRGCRDARSADALTRLIDAIERPASDIGARCVELQTTVTTIARQQLGAAAEAYLAQRWSELATISDTLPLDATRALPHASLAWLHAGQPARACECIERDPLWPQHPQLLIVYGRAAARLGRTGPSRQAWMQLCWQHPAQAEAALDDGSGDAALDQHWRDFQSAELAFATRDFPAWMLIADRRHVGFLPRPMTSDEAAATAYEALLALIRSGGAIEARRALQQCQPALLTLYLAAAVIAA</sequence>
<dbReference type="AlphaFoldDB" id="A0A1M5K3L7"/>
<dbReference type="STRING" id="490188.SAMN04488068_0345"/>
<name>A0A1M5K3L7_9GAMM</name>
<accession>A0A1M5K3L7</accession>
<gene>
    <name evidence="1" type="ORF">SAMN04488068_0345</name>
</gene>
<dbReference type="Proteomes" id="UP000199758">
    <property type="component" value="Unassembled WGS sequence"/>
</dbReference>
<evidence type="ECO:0000313" key="1">
    <source>
        <dbReference type="EMBL" id="SHG47377.1"/>
    </source>
</evidence>
<protein>
    <submittedName>
        <fullName evidence="1">Uncharacterized protein</fullName>
    </submittedName>
</protein>
<dbReference type="OrthoDB" id="5701636at2"/>
<organism evidence="1 2">
    <name type="scientific">Hydrocarboniphaga daqingensis</name>
    <dbReference type="NCBI Taxonomy" id="490188"/>
    <lineage>
        <taxon>Bacteria</taxon>
        <taxon>Pseudomonadati</taxon>
        <taxon>Pseudomonadota</taxon>
        <taxon>Gammaproteobacteria</taxon>
        <taxon>Nevskiales</taxon>
        <taxon>Nevskiaceae</taxon>
        <taxon>Hydrocarboniphaga</taxon>
    </lineage>
</organism>
<proteinExistence type="predicted"/>
<dbReference type="EMBL" id="FQWZ01000001">
    <property type="protein sequence ID" value="SHG47377.1"/>
    <property type="molecule type" value="Genomic_DNA"/>
</dbReference>
<keyword evidence="2" id="KW-1185">Reference proteome</keyword>